<reference evidence="2" key="1">
    <citation type="submission" date="2023-04" db="EMBL/GenBank/DDBJ databases">
        <authorList>
            <person name="Vijverberg K."/>
            <person name="Xiong W."/>
            <person name="Schranz E."/>
        </authorList>
    </citation>
    <scope>NUCLEOTIDE SEQUENCE</scope>
</reference>
<gene>
    <name evidence="2" type="ORF">LSALG_LOCUS36858</name>
</gene>
<evidence type="ECO:0000313" key="2">
    <source>
        <dbReference type="EMBL" id="CAI9298079.1"/>
    </source>
</evidence>
<evidence type="ECO:0000256" key="1">
    <source>
        <dbReference type="SAM" id="MobiDB-lite"/>
    </source>
</evidence>
<accession>A0AA35ZSH2</accession>
<dbReference type="Proteomes" id="UP001177003">
    <property type="component" value="Chromosome 8"/>
</dbReference>
<protein>
    <submittedName>
        <fullName evidence="2">Uncharacterized protein</fullName>
    </submittedName>
</protein>
<evidence type="ECO:0000313" key="3">
    <source>
        <dbReference type="Proteomes" id="UP001177003"/>
    </source>
</evidence>
<name>A0AA35ZSH2_LACSI</name>
<keyword evidence="3" id="KW-1185">Reference proteome</keyword>
<sequence length="228" mass="25285">MVFNIVGFENGKTVARARTHGSSIDPNPQKDVAGPSRKAVGKRNKGGEEGSDPSLTNDEIKPIAPTFGVAQSGRQNSTIESFFLDKCNSIRQRTTGEIFIVGLITIIGRFVGLDFLAPEYILVNAPPNFLLDCDALIRMEMLLDRGTCMYSWLDSDRTAVYILPSWIGSSFDTDDPDTWLPPDQLTQAGVFPEFGDEEGEDTEEPEEEDDKKDDEMPEAEDHFDQPSM</sequence>
<dbReference type="AlphaFoldDB" id="A0AA35ZSH2"/>
<proteinExistence type="predicted"/>
<feature type="compositionally biased region" description="Acidic residues" evidence="1">
    <location>
        <begin position="194"/>
        <end position="218"/>
    </location>
</feature>
<organism evidence="2 3">
    <name type="scientific">Lactuca saligna</name>
    <name type="common">Willowleaf lettuce</name>
    <dbReference type="NCBI Taxonomy" id="75948"/>
    <lineage>
        <taxon>Eukaryota</taxon>
        <taxon>Viridiplantae</taxon>
        <taxon>Streptophyta</taxon>
        <taxon>Embryophyta</taxon>
        <taxon>Tracheophyta</taxon>
        <taxon>Spermatophyta</taxon>
        <taxon>Magnoliopsida</taxon>
        <taxon>eudicotyledons</taxon>
        <taxon>Gunneridae</taxon>
        <taxon>Pentapetalae</taxon>
        <taxon>asterids</taxon>
        <taxon>campanulids</taxon>
        <taxon>Asterales</taxon>
        <taxon>Asteraceae</taxon>
        <taxon>Cichorioideae</taxon>
        <taxon>Cichorieae</taxon>
        <taxon>Lactucinae</taxon>
        <taxon>Lactuca</taxon>
    </lineage>
</organism>
<feature type="region of interest" description="Disordered" evidence="1">
    <location>
        <begin position="177"/>
        <end position="228"/>
    </location>
</feature>
<feature type="region of interest" description="Disordered" evidence="1">
    <location>
        <begin position="17"/>
        <end position="58"/>
    </location>
</feature>
<dbReference type="EMBL" id="OX465084">
    <property type="protein sequence ID" value="CAI9298079.1"/>
    <property type="molecule type" value="Genomic_DNA"/>
</dbReference>
<feature type="compositionally biased region" description="Basic and acidic residues" evidence="1">
    <location>
        <begin position="219"/>
        <end position="228"/>
    </location>
</feature>